<dbReference type="FunFam" id="3.40.50.300:FF:001447">
    <property type="entry name" value="Ras-related protein Rab-1B"/>
    <property type="match status" value="1"/>
</dbReference>
<dbReference type="PROSITE" id="PS51421">
    <property type="entry name" value="RAS"/>
    <property type="match status" value="1"/>
</dbReference>
<keyword evidence="5" id="KW-1185">Reference proteome</keyword>
<feature type="compositionally biased region" description="Polar residues" evidence="3">
    <location>
        <begin position="212"/>
        <end position="227"/>
    </location>
</feature>
<proteinExistence type="inferred from homology"/>
<dbReference type="InterPro" id="IPR027417">
    <property type="entry name" value="P-loop_NTPase"/>
</dbReference>
<reference evidence="4 5" key="1">
    <citation type="submission" date="2023-03" db="EMBL/GenBank/DDBJ databases">
        <title>Genome insight into feeding habits of ladybird beetles.</title>
        <authorList>
            <person name="Li H.-S."/>
            <person name="Huang Y.-H."/>
            <person name="Pang H."/>
        </authorList>
    </citation>
    <scope>NUCLEOTIDE SEQUENCE [LARGE SCALE GENOMIC DNA]</scope>
    <source>
        <strain evidence="4">SYSU_2023b</strain>
        <tissue evidence="4">Whole body</tissue>
    </source>
</reference>
<dbReference type="PRINTS" id="PR00449">
    <property type="entry name" value="RASTRNSFRMNG"/>
</dbReference>
<dbReference type="Pfam" id="PF00071">
    <property type="entry name" value="Ras"/>
    <property type="match status" value="1"/>
</dbReference>
<dbReference type="InterPro" id="IPR005225">
    <property type="entry name" value="Small_GTP-bd"/>
</dbReference>
<name>A0AAW1V726_9CUCU</name>
<dbReference type="Proteomes" id="UP001431783">
    <property type="component" value="Unassembled WGS sequence"/>
</dbReference>
<gene>
    <name evidence="4" type="ORF">WA026_000175</name>
</gene>
<organism evidence="4 5">
    <name type="scientific">Henosepilachna vigintioctopunctata</name>
    <dbReference type="NCBI Taxonomy" id="420089"/>
    <lineage>
        <taxon>Eukaryota</taxon>
        <taxon>Metazoa</taxon>
        <taxon>Ecdysozoa</taxon>
        <taxon>Arthropoda</taxon>
        <taxon>Hexapoda</taxon>
        <taxon>Insecta</taxon>
        <taxon>Pterygota</taxon>
        <taxon>Neoptera</taxon>
        <taxon>Endopterygota</taxon>
        <taxon>Coleoptera</taxon>
        <taxon>Polyphaga</taxon>
        <taxon>Cucujiformia</taxon>
        <taxon>Coccinelloidea</taxon>
        <taxon>Coccinellidae</taxon>
        <taxon>Epilachninae</taxon>
        <taxon>Epilachnini</taxon>
        <taxon>Henosepilachna</taxon>
    </lineage>
</organism>
<evidence type="ECO:0000313" key="4">
    <source>
        <dbReference type="EMBL" id="KAK9887870.1"/>
    </source>
</evidence>
<accession>A0AAW1V726</accession>
<evidence type="ECO:0000256" key="2">
    <source>
        <dbReference type="ARBA" id="ARBA00022741"/>
    </source>
</evidence>
<dbReference type="PANTHER" id="PTHR47978">
    <property type="match status" value="1"/>
</dbReference>
<dbReference type="GO" id="GO:0003924">
    <property type="term" value="F:GTPase activity"/>
    <property type="evidence" value="ECO:0007669"/>
    <property type="project" value="InterPro"/>
</dbReference>
<evidence type="ECO:0000313" key="5">
    <source>
        <dbReference type="Proteomes" id="UP001431783"/>
    </source>
</evidence>
<dbReference type="EMBL" id="JARQZJ010000121">
    <property type="protein sequence ID" value="KAK9887870.1"/>
    <property type="molecule type" value="Genomic_DNA"/>
</dbReference>
<dbReference type="InterPro" id="IPR001806">
    <property type="entry name" value="Small_GTPase"/>
</dbReference>
<protein>
    <submittedName>
        <fullName evidence="4">Uncharacterized protein</fullName>
    </submittedName>
</protein>
<evidence type="ECO:0000256" key="1">
    <source>
        <dbReference type="ARBA" id="ARBA00006270"/>
    </source>
</evidence>
<dbReference type="SMART" id="SM00174">
    <property type="entry name" value="RHO"/>
    <property type="match status" value="1"/>
</dbReference>
<comment type="similarity">
    <text evidence="1">Belongs to the small GTPase superfamily. Rab family.</text>
</comment>
<dbReference type="AlphaFoldDB" id="A0AAW1V726"/>
<sequence>MSDTDEESGIQTEKHVKIVILGETNVGKTSIVKRYCYDEFSRYYNQTVGADFYLKRLSLPGRHEINIRISDIGGFEFKGCMLQNYLFNADVVILMYDISNANSFEYLSVWLNEVDKLLERRPIVAVVGNKCDVEHHRNVKQNDVRRFVTNQKLYHFLVSSKTGEGVNNCFLELVVKHLGITLTKSDREQQQTIVKAEIMPPSARVPLRRKSSAISNSGPTTSICSTQ</sequence>
<dbReference type="Gene3D" id="3.40.50.300">
    <property type="entry name" value="P-loop containing nucleotide triphosphate hydrolases"/>
    <property type="match status" value="1"/>
</dbReference>
<feature type="region of interest" description="Disordered" evidence="3">
    <location>
        <begin position="205"/>
        <end position="227"/>
    </location>
</feature>
<dbReference type="GO" id="GO:0005525">
    <property type="term" value="F:GTP binding"/>
    <property type="evidence" value="ECO:0007669"/>
    <property type="project" value="InterPro"/>
</dbReference>
<dbReference type="SMART" id="SM00175">
    <property type="entry name" value="RAB"/>
    <property type="match status" value="1"/>
</dbReference>
<evidence type="ECO:0000256" key="3">
    <source>
        <dbReference type="SAM" id="MobiDB-lite"/>
    </source>
</evidence>
<dbReference type="PROSITE" id="PS51419">
    <property type="entry name" value="RAB"/>
    <property type="match status" value="1"/>
</dbReference>
<dbReference type="SMART" id="SM00173">
    <property type="entry name" value="RAS"/>
    <property type="match status" value="1"/>
</dbReference>
<comment type="caution">
    <text evidence="4">The sequence shown here is derived from an EMBL/GenBank/DDBJ whole genome shotgun (WGS) entry which is preliminary data.</text>
</comment>
<dbReference type="SUPFAM" id="SSF52540">
    <property type="entry name" value="P-loop containing nucleoside triphosphate hydrolases"/>
    <property type="match status" value="1"/>
</dbReference>
<dbReference type="NCBIfam" id="TIGR00231">
    <property type="entry name" value="small_GTP"/>
    <property type="match status" value="1"/>
</dbReference>
<dbReference type="SMART" id="SM00176">
    <property type="entry name" value="RAN"/>
    <property type="match status" value="1"/>
</dbReference>
<keyword evidence="2" id="KW-0547">Nucleotide-binding</keyword>